<dbReference type="GeneID" id="8682166"/>
<proteinExistence type="predicted"/>
<sequence length="210" mass="23199">MDVVTLIEDCGEPYSKMLGIDLKGGDPAYVKWLLASILYAKPIREESATKTYKAFESAGLVDAKSIAGAGWDRLVEVLDKGGYARYDYSTADRLLDIFGRLQSEYGGSLRRLYDASKDSDDLGRRIMGLGKGIGPVTVSVFLRDMQRVWPKARPALTPRVKKAADALGIRDARAYAVEHGLDIVELETALHRYSRKGKAKMPICLRPQGD</sequence>
<dbReference type="InParanoid" id="D1Z173"/>
<reference evidence="2" key="3">
    <citation type="journal article" date="2011" name="PLoS ONE">
        <title>Genome sequence of a mesophilic hydrogenotrophic methanogen Methanocella paludicola, the first cultivated representative of the order Methanocellales.</title>
        <authorList>
            <person name="Sakai S."/>
            <person name="Takaki Y."/>
            <person name="Shimamura S."/>
            <person name="Sekine M."/>
            <person name="Tajima T."/>
            <person name="Kosugi H."/>
            <person name="Ichikawa N."/>
            <person name="Tasumi E."/>
            <person name="Hiraki A.T."/>
            <person name="Shimizu A."/>
            <person name="Kato Y."/>
            <person name="Nishiko R."/>
            <person name="Mori K."/>
            <person name="Fujita N."/>
            <person name="Imachi H."/>
            <person name="Takai K."/>
        </authorList>
    </citation>
    <scope>NUCLEOTIDE SEQUENCE [LARGE SCALE GENOMIC DNA]</scope>
    <source>
        <strain evidence="2">DSM 17711 / JCM 13418 / NBRC 101707 / SANAE</strain>
    </source>
</reference>
<dbReference type="EMBL" id="AP011532">
    <property type="protein sequence ID" value="BAI62445.1"/>
    <property type="molecule type" value="Genomic_DNA"/>
</dbReference>
<keyword evidence="2" id="KW-1185">Reference proteome</keyword>
<gene>
    <name evidence="1" type="ordered locus">MCP_2373</name>
</gene>
<reference evidence="1 2" key="2">
    <citation type="journal article" date="2008" name="Int. J. Syst. Evol. Microbiol.">
        <title>Methanocella paludicola gen. nov., sp. nov., a methane-producing archaeon, the first isolate of the lineage 'Rice Cluster I', and proposal of the new archaeal order Methanocellales ord. nov.</title>
        <authorList>
            <person name="Sakai S."/>
            <person name="Imachi H."/>
            <person name="Hanada S."/>
            <person name="Ohashi A."/>
            <person name="Harada H."/>
            <person name="Kamagata Y."/>
        </authorList>
    </citation>
    <scope>NUCLEOTIDE SEQUENCE [LARGE SCALE GENOMIC DNA]</scope>
    <source>
        <strain evidence="2">DSM 17711 / JCM 13418 / NBRC 101707 / SANAE</strain>
    </source>
</reference>
<dbReference type="GO" id="GO:0003824">
    <property type="term" value="F:catalytic activity"/>
    <property type="evidence" value="ECO:0007669"/>
    <property type="project" value="InterPro"/>
</dbReference>
<dbReference type="eggNOG" id="arCOG00459">
    <property type="taxonomic scope" value="Archaea"/>
</dbReference>
<protein>
    <recommendedName>
        <fullName evidence="3">HhH-GPD domain-containing protein</fullName>
    </recommendedName>
</protein>
<evidence type="ECO:0008006" key="3">
    <source>
        <dbReference type="Google" id="ProtNLM"/>
    </source>
</evidence>
<dbReference type="SUPFAM" id="SSF48150">
    <property type="entry name" value="DNA-glycosylase"/>
    <property type="match status" value="1"/>
</dbReference>
<dbReference type="STRING" id="304371.MCP_2373"/>
<dbReference type="InterPro" id="IPR011257">
    <property type="entry name" value="DNA_glycosylase"/>
</dbReference>
<dbReference type="Proteomes" id="UP000001882">
    <property type="component" value="Chromosome"/>
</dbReference>
<accession>D1Z173</accession>
<reference evidence="1 2" key="1">
    <citation type="journal article" date="2007" name="Appl. Environ. Microbiol.">
        <title>Isolation of key methanogens for global methane emission from rice paddy fields: a novel isolate affiliated with the clone cluster rice cluster I.</title>
        <authorList>
            <person name="Sakai S."/>
            <person name="Imachi H."/>
            <person name="Sekiguchi Y."/>
            <person name="Ohashi A."/>
            <person name="Harada H."/>
            <person name="Kamagata Y."/>
        </authorList>
    </citation>
    <scope>NUCLEOTIDE SEQUENCE [LARGE SCALE GENOMIC DNA]</scope>
    <source>
        <strain evidence="2">DSM 17711 / JCM 13418 / NBRC 101707 / SANAE</strain>
    </source>
</reference>
<organism evidence="1 2">
    <name type="scientific">Methanocella paludicola (strain DSM 17711 / JCM 13418 / NBRC 101707 / SANAE)</name>
    <dbReference type="NCBI Taxonomy" id="304371"/>
    <lineage>
        <taxon>Archaea</taxon>
        <taxon>Methanobacteriati</taxon>
        <taxon>Methanobacteriota</taxon>
        <taxon>Stenosarchaea group</taxon>
        <taxon>Methanomicrobia</taxon>
        <taxon>Methanocellales</taxon>
        <taxon>Methanocellaceae</taxon>
        <taxon>Methanocella</taxon>
    </lineage>
</organism>
<evidence type="ECO:0000313" key="1">
    <source>
        <dbReference type="EMBL" id="BAI62445.1"/>
    </source>
</evidence>
<dbReference type="OrthoDB" id="146820at2157"/>
<name>D1Z173_METPS</name>
<evidence type="ECO:0000313" key="2">
    <source>
        <dbReference type="Proteomes" id="UP000001882"/>
    </source>
</evidence>
<dbReference type="RefSeq" id="WP_012901119.1">
    <property type="nucleotide sequence ID" value="NC_013665.1"/>
</dbReference>
<dbReference type="AlphaFoldDB" id="D1Z173"/>
<dbReference type="GO" id="GO:0006281">
    <property type="term" value="P:DNA repair"/>
    <property type="evidence" value="ECO:0007669"/>
    <property type="project" value="InterPro"/>
</dbReference>
<dbReference type="KEGG" id="mpd:MCP_2373"/>